<dbReference type="AlphaFoldDB" id="A0AAN9XFX0"/>
<dbReference type="InterPro" id="IPR004158">
    <property type="entry name" value="DUF247_pln"/>
</dbReference>
<dbReference type="EMBL" id="JAYMYS010000006">
    <property type="protein sequence ID" value="KAK7390657.1"/>
    <property type="molecule type" value="Genomic_DNA"/>
</dbReference>
<reference evidence="1 2" key="1">
    <citation type="submission" date="2024-01" db="EMBL/GenBank/DDBJ databases">
        <title>The genomes of 5 underutilized Papilionoideae crops provide insights into root nodulation and disease resistanc.</title>
        <authorList>
            <person name="Jiang F."/>
        </authorList>
    </citation>
    <scope>NUCLEOTIDE SEQUENCE [LARGE SCALE GENOMIC DNA]</scope>
    <source>
        <strain evidence="1">DUOXIRENSHENG_FW03</strain>
        <tissue evidence="1">Leaves</tissue>
    </source>
</reference>
<dbReference type="Pfam" id="PF03140">
    <property type="entry name" value="DUF247"/>
    <property type="match status" value="1"/>
</dbReference>
<comment type="caution">
    <text evidence="1">The sequence shown here is derived from an EMBL/GenBank/DDBJ whole genome shotgun (WGS) entry which is preliminary data.</text>
</comment>
<name>A0AAN9XFX0_PSOTE</name>
<protein>
    <submittedName>
        <fullName evidence="1">Uncharacterized protein</fullName>
    </submittedName>
</protein>
<accession>A0AAN9XFX0</accession>
<dbReference type="PANTHER" id="PTHR31170:SF20">
    <property type="entry name" value="DUF247 DOMAIN PROTEIN"/>
    <property type="match status" value="1"/>
</dbReference>
<gene>
    <name evidence="1" type="ORF">VNO78_26009</name>
</gene>
<evidence type="ECO:0000313" key="1">
    <source>
        <dbReference type="EMBL" id="KAK7390657.1"/>
    </source>
</evidence>
<dbReference type="Proteomes" id="UP001386955">
    <property type="component" value="Unassembled WGS sequence"/>
</dbReference>
<organism evidence="1 2">
    <name type="scientific">Psophocarpus tetragonolobus</name>
    <name type="common">Winged bean</name>
    <name type="synonym">Dolichos tetragonolobus</name>
    <dbReference type="NCBI Taxonomy" id="3891"/>
    <lineage>
        <taxon>Eukaryota</taxon>
        <taxon>Viridiplantae</taxon>
        <taxon>Streptophyta</taxon>
        <taxon>Embryophyta</taxon>
        <taxon>Tracheophyta</taxon>
        <taxon>Spermatophyta</taxon>
        <taxon>Magnoliopsida</taxon>
        <taxon>eudicotyledons</taxon>
        <taxon>Gunneridae</taxon>
        <taxon>Pentapetalae</taxon>
        <taxon>rosids</taxon>
        <taxon>fabids</taxon>
        <taxon>Fabales</taxon>
        <taxon>Fabaceae</taxon>
        <taxon>Papilionoideae</taxon>
        <taxon>50 kb inversion clade</taxon>
        <taxon>NPAAA clade</taxon>
        <taxon>indigoferoid/millettioid clade</taxon>
        <taxon>Phaseoleae</taxon>
        <taxon>Psophocarpus</taxon>
    </lineage>
</organism>
<proteinExistence type="predicted"/>
<keyword evidence="2" id="KW-1185">Reference proteome</keyword>
<sequence length="134" mass="15377">MLMEQPKWSYMFSLLVQSQPQAEQEKTVREIGNSEEVQHGPNKMLEKCGALVLGLDNIVRASYGGNILSEEHELARAMLLDGFFLLEFLQRLQEYKEALKQKDAADNNHDDPIFENEEKVSSVIRDLLLLENQV</sequence>
<dbReference type="PANTHER" id="PTHR31170">
    <property type="entry name" value="BNAC04G53230D PROTEIN"/>
    <property type="match status" value="1"/>
</dbReference>
<evidence type="ECO:0000313" key="2">
    <source>
        <dbReference type="Proteomes" id="UP001386955"/>
    </source>
</evidence>